<protein>
    <recommendedName>
        <fullName evidence="2">PIF1/LRR1 pleckstrin homology domain-containing protein</fullName>
    </recommendedName>
</protein>
<dbReference type="InterPro" id="IPR001611">
    <property type="entry name" value="Leu-rich_rpt"/>
</dbReference>
<dbReference type="InterPro" id="IPR032675">
    <property type="entry name" value="LRR_dom_sf"/>
</dbReference>
<evidence type="ECO:0000313" key="4">
    <source>
        <dbReference type="WBParaSite" id="PSU_v2.g11028.t1"/>
    </source>
</evidence>
<keyword evidence="3" id="KW-1185">Reference proteome</keyword>
<dbReference type="Proteomes" id="UP000887577">
    <property type="component" value="Unplaced"/>
</dbReference>
<evidence type="ECO:0000256" key="1">
    <source>
        <dbReference type="ARBA" id="ARBA00023242"/>
    </source>
</evidence>
<proteinExistence type="predicted"/>
<sequence>MKLTCKYSSTVSNGKPSKPVQVQIGFCRRDSTLQMHIVSKMKKEKLCVTSTNIKKIHDKFKAKGKATIEFKNPDYAIMIADASATELDKALRVIAMVARGGKAESIDAELSSILPTMKPKDLKIKESITDIDDYPKKDGFSASLIELSINTYKMTGVDIRWFALKHLTKLDLSHNKLGKMDEFEWKKFNKISSLHL</sequence>
<dbReference type="SUPFAM" id="SSF52058">
    <property type="entry name" value="L domain-like"/>
    <property type="match status" value="1"/>
</dbReference>
<dbReference type="Gene3D" id="3.80.10.10">
    <property type="entry name" value="Ribonuclease Inhibitor"/>
    <property type="match status" value="1"/>
</dbReference>
<reference evidence="4" key="1">
    <citation type="submission" date="2022-11" db="UniProtKB">
        <authorList>
            <consortium name="WormBaseParasite"/>
        </authorList>
    </citation>
    <scope>IDENTIFICATION</scope>
</reference>
<evidence type="ECO:0000259" key="2">
    <source>
        <dbReference type="Pfam" id="PF25344"/>
    </source>
</evidence>
<dbReference type="Pfam" id="PF25344">
    <property type="entry name" value="PH_LRR1"/>
    <property type="match status" value="1"/>
</dbReference>
<name>A0A914XVM7_9BILA</name>
<evidence type="ECO:0000313" key="3">
    <source>
        <dbReference type="Proteomes" id="UP000887577"/>
    </source>
</evidence>
<dbReference type="InterPro" id="IPR057437">
    <property type="entry name" value="PIF1/LRR1_PH"/>
</dbReference>
<dbReference type="AlphaFoldDB" id="A0A914XVM7"/>
<dbReference type="WBParaSite" id="PSU_v2.g11028.t1">
    <property type="protein sequence ID" value="PSU_v2.g11028.t1"/>
    <property type="gene ID" value="PSU_v2.g11028"/>
</dbReference>
<feature type="domain" description="PIF1/LRR1 pleckstrin homology" evidence="2">
    <location>
        <begin position="1"/>
        <end position="105"/>
    </location>
</feature>
<keyword evidence="1" id="KW-0539">Nucleus</keyword>
<organism evidence="3 4">
    <name type="scientific">Panagrolaimus superbus</name>
    <dbReference type="NCBI Taxonomy" id="310955"/>
    <lineage>
        <taxon>Eukaryota</taxon>
        <taxon>Metazoa</taxon>
        <taxon>Ecdysozoa</taxon>
        <taxon>Nematoda</taxon>
        <taxon>Chromadorea</taxon>
        <taxon>Rhabditida</taxon>
        <taxon>Tylenchina</taxon>
        <taxon>Panagrolaimomorpha</taxon>
        <taxon>Panagrolaimoidea</taxon>
        <taxon>Panagrolaimidae</taxon>
        <taxon>Panagrolaimus</taxon>
    </lineage>
</organism>
<accession>A0A914XVM7</accession>
<dbReference type="PROSITE" id="PS51450">
    <property type="entry name" value="LRR"/>
    <property type="match status" value="1"/>
</dbReference>